<evidence type="ECO:0000256" key="4">
    <source>
        <dbReference type="ARBA" id="ARBA00022989"/>
    </source>
</evidence>
<keyword evidence="5 6" id="KW-0472">Membrane</keyword>
<dbReference type="PANTHER" id="PTHR10057">
    <property type="entry name" value="PERIPHERAL-TYPE BENZODIAZEPINE RECEPTOR"/>
    <property type="match status" value="1"/>
</dbReference>
<evidence type="ECO:0000256" key="2">
    <source>
        <dbReference type="ARBA" id="ARBA00007524"/>
    </source>
</evidence>
<evidence type="ECO:0000256" key="3">
    <source>
        <dbReference type="ARBA" id="ARBA00022692"/>
    </source>
</evidence>
<name>A0ABN1PEE4_9PSEU</name>
<comment type="similarity">
    <text evidence="2">Belongs to the TspO/BZRP family.</text>
</comment>
<evidence type="ECO:0000256" key="1">
    <source>
        <dbReference type="ARBA" id="ARBA00004141"/>
    </source>
</evidence>
<organism evidence="7 8">
    <name type="scientific">Pseudonocardia zijingensis</name>
    <dbReference type="NCBI Taxonomy" id="153376"/>
    <lineage>
        <taxon>Bacteria</taxon>
        <taxon>Bacillati</taxon>
        <taxon>Actinomycetota</taxon>
        <taxon>Actinomycetes</taxon>
        <taxon>Pseudonocardiales</taxon>
        <taxon>Pseudonocardiaceae</taxon>
        <taxon>Pseudonocardia</taxon>
    </lineage>
</organism>
<feature type="transmembrane region" description="Helical" evidence="6">
    <location>
        <begin position="125"/>
        <end position="147"/>
    </location>
</feature>
<keyword evidence="3 6" id="KW-0812">Transmembrane</keyword>
<dbReference type="EMBL" id="BAAAHP010000033">
    <property type="protein sequence ID" value="GAA0926965.1"/>
    <property type="molecule type" value="Genomic_DNA"/>
</dbReference>
<evidence type="ECO:0000313" key="8">
    <source>
        <dbReference type="Proteomes" id="UP001499967"/>
    </source>
</evidence>
<protein>
    <submittedName>
        <fullName evidence="7">Tryptophan-rich sensory protein</fullName>
    </submittedName>
</protein>
<dbReference type="InterPro" id="IPR004307">
    <property type="entry name" value="TspO_MBR"/>
</dbReference>
<evidence type="ECO:0000256" key="6">
    <source>
        <dbReference type="SAM" id="Phobius"/>
    </source>
</evidence>
<proteinExistence type="inferred from homology"/>
<evidence type="ECO:0000256" key="5">
    <source>
        <dbReference type="ARBA" id="ARBA00023136"/>
    </source>
</evidence>
<dbReference type="Proteomes" id="UP001499967">
    <property type="component" value="Unassembled WGS sequence"/>
</dbReference>
<dbReference type="CDD" id="cd15904">
    <property type="entry name" value="TSPO_MBR"/>
    <property type="match status" value="1"/>
</dbReference>
<evidence type="ECO:0000313" key="7">
    <source>
        <dbReference type="EMBL" id="GAA0926965.1"/>
    </source>
</evidence>
<dbReference type="Gene3D" id="1.20.1260.100">
    <property type="entry name" value="TspO/MBR protein"/>
    <property type="match status" value="1"/>
</dbReference>
<dbReference type="InterPro" id="IPR038330">
    <property type="entry name" value="TspO/MBR-related_sf"/>
</dbReference>
<dbReference type="Pfam" id="PF03073">
    <property type="entry name" value="TspO_MBR"/>
    <property type="match status" value="1"/>
</dbReference>
<reference evidence="7 8" key="1">
    <citation type="journal article" date="2019" name="Int. J. Syst. Evol. Microbiol.">
        <title>The Global Catalogue of Microorganisms (GCM) 10K type strain sequencing project: providing services to taxonomists for standard genome sequencing and annotation.</title>
        <authorList>
            <consortium name="The Broad Institute Genomics Platform"/>
            <consortium name="The Broad Institute Genome Sequencing Center for Infectious Disease"/>
            <person name="Wu L."/>
            <person name="Ma J."/>
        </authorList>
    </citation>
    <scope>NUCLEOTIDE SEQUENCE [LARGE SCALE GENOMIC DNA]</scope>
    <source>
        <strain evidence="7 8">JCM 11117</strain>
    </source>
</reference>
<dbReference type="PANTHER" id="PTHR10057:SF0">
    <property type="entry name" value="TRANSLOCATOR PROTEIN"/>
    <property type="match status" value="1"/>
</dbReference>
<sequence length="151" mass="16363">MITTAAVAATAAAGKVGTDVTSRWYRRLDKPSWQPPGAAFPVVWSVLYALIAGSGARALDRAEQEGPQARNRYLGAYGTNLALNAGWTWSFFTAQNPPPATLEVLALEASTLDLVRRTWQLDRNAGIALLPYAAWTTFATALTAEIARRNR</sequence>
<gene>
    <name evidence="7" type="ORF">GCM10009559_12490</name>
</gene>
<comment type="subcellular location">
    <subcellularLocation>
        <location evidence="1">Membrane</location>
        <topology evidence="1">Multi-pass membrane protein</topology>
    </subcellularLocation>
</comment>
<keyword evidence="4 6" id="KW-1133">Transmembrane helix</keyword>
<dbReference type="PIRSF" id="PIRSF005859">
    <property type="entry name" value="PBR"/>
    <property type="match status" value="1"/>
</dbReference>
<accession>A0ABN1PEE4</accession>
<comment type="caution">
    <text evidence="7">The sequence shown here is derived from an EMBL/GenBank/DDBJ whole genome shotgun (WGS) entry which is preliminary data.</text>
</comment>
<keyword evidence="8" id="KW-1185">Reference proteome</keyword>